<dbReference type="Proteomes" id="UP000436911">
    <property type="component" value="Unassembled WGS sequence"/>
</dbReference>
<sequence length="90" mass="10035">MQLIAEYLVVGPAKVIAGLLVLLIEFGALALPISIGYYAGRFVAWNWGRFLGWVIGLVVCAWLLVVMLEAMHWMAFDLLETVKFSLVSLH</sequence>
<comment type="caution">
    <text evidence="2">The sequence shown here is derived from an EMBL/GenBank/DDBJ whole genome shotgun (WGS) entry which is preliminary data.</text>
</comment>
<keyword evidence="1" id="KW-0812">Transmembrane</keyword>
<dbReference type="RefSeq" id="WP_149916835.1">
    <property type="nucleotide sequence ID" value="NZ_QUSG01000008.1"/>
</dbReference>
<organism evidence="2 3">
    <name type="scientific">Agrobacterium vitis</name>
    <name type="common">Rhizobium vitis</name>
    <dbReference type="NCBI Taxonomy" id="373"/>
    <lineage>
        <taxon>Bacteria</taxon>
        <taxon>Pseudomonadati</taxon>
        <taxon>Pseudomonadota</taxon>
        <taxon>Alphaproteobacteria</taxon>
        <taxon>Hyphomicrobiales</taxon>
        <taxon>Rhizobiaceae</taxon>
        <taxon>Rhizobium/Agrobacterium group</taxon>
        <taxon>Agrobacterium</taxon>
    </lineage>
</organism>
<keyword evidence="1" id="KW-0472">Membrane</keyword>
<keyword evidence="1" id="KW-1133">Transmembrane helix</keyword>
<dbReference type="EMBL" id="QUSG01000008">
    <property type="protein sequence ID" value="KAA3526093.1"/>
    <property type="molecule type" value="Genomic_DNA"/>
</dbReference>
<evidence type="ECO:0000313" key="2">
    <source>
        <dbReference type="EMBL" id="KAA3526093.1"/>
    </source>
</evidence>
<feature type="transmembrane region" description="Helical" evidence="1">
    <location>
        <begin position="50"/>
        <end position="75"/>
    </location>
</feature>
<proteinExistence type="predicted"/>
<evidence type="ECO:0000313" key="3">
    <source>
        <dbReference type="Proteomes" id="UP000436911"/>
    </source>
</evidence>
<evidence type="ECO:0000256" key="1">
    <source>
        <dbReference type="SAM" id="Phobius"/>
    </source>
</evidence>
<feature type="transmembrane region" description="Helical" evidence="1">
    <location>
        <begin position="15"/>
        <end position="38"/>
    </location>
</feature>
<name>A0A7J4X2Q6_AGRVI</name>
<dbReference type="AlphaFoldDB" id="A0A7J4X2Q6"/>
<accession>A0A7J4X2Q6</accession>
<reference evidence="2 3" key="1">
    <citation type="submission" date="2018-08" db="EMBL/GenBank/DDBJ databases">
        <title>Genome sequencing of Agrobacterium vitis strain ICMP 10754.</title>
        <authorList>
            <person name="Visnovsky S.B."/>
            <person name="Pitman A.R."/>
        </authorList>
    </citation>
    <scope>NUCLEOTIDE SEQUENCE [LARGE SCALE GENOMIC DNA]</scope>
    <source>
        <strain evidence="2 3">ICMP 10754</strain>
    </source>
</reference>
<protein>
    <submittedName>
        <fullName evidence="2">Uncharacterized protein</fullName>
    </submittedName>
</protein>
<gene>
    <name evidence="2" type="ORF">DXT89_16335</name>
</gene>